<accession>A0ACD1GFJ9</accession>
<name>A0ACD1GFJ9_9EURO</name>
<proteinExistence type="predicted"/>
<organism evidence="1 2">
    <name type="scientific">Aspergillus brunneoviolaceus CBS 621.78</name>
    <dbReference type="NCBI Taxonomy" id="1450534"/>
    <lineage>
        <taxon>Eukaryota</taxon>
        <taxon>Fungi</taxon>
        <taxon>Dikarya</taxon>
        <taxon>Ascomycota</taxon>
        <taxon>Pezizomycotina</taxon>
        <taxon>Eurotiomycetes</taxon>
        <taxon>Eurotiomycetidae</taxon>
        <taxon>Eurotiales</taxon>
        <taxon>Aspergillaceae</taxon>
        <taxon>Aspergillus</taxon>
        <taxon>Aspergillus subgen. Circumdati</taxon>
    </lineage>
</organism>
<dbReference type="EMBL" id="KZ825326">
    <property type="protein sequence ID" value="RAH48005.1"/>
    <property type="molecule type" value="Genomic_DNA"/>
</dbReference>
<evidence type="ECO:0000313" key="2">
    <source>
        <dbReference type="Proteomes" id="UP000249057"/>
    </source>
</evidence>
<gene>
    <name evidence="1" type="ORF">BO95DRAFT_440690</name>
</gene>
<evidence type="ECO:0000313" key="1">
    <source>
        <dbReference type="EMBL" id="RAH48005.1"/>
    </source>
</evidence>
<sequence>MYGKLRYRSRVRQERKSQDKQSKRRQTVLPHHYGVHDIHIHIHPLVIACSHSRATNRE</sequence>
<protein>
    <submittedName>
        <fullName evidence="1">Uncharacterized protein</fullName>
    </submittedName>
</protein>
<keyword evidence="2" id="KW-1185">Reference proteome</keyword>
<dbReference type="Proteomes" id="UP000249057">
    <property type="component" value="Unassembled WGS sequence"/>
</dbReference>
<reference evidence="1" key="1">
    <citation type="submission" date="2018-02" db="EMBL/GenBank/DDBJ databases">
        <title>The genomes of Aspergillus section Nigri reveals drivers in fungal speciation.</title>
        <authorList>
            <consortium name="DOE Joint Genome Institute"/>
            <person name="Vesth T.C."/>
            <person name="Nybo J."/>
            <person name="Theobald S."/>
            <person name="Brandl J."/>
            <person name="Frisvad J.C."/>
            <person name="Nielsen K.F."/>
            <person name="Lyhne E.K."/>
            <person name="Kogle M.E."/>
            <person name="Kuo A."/>
            <person name="Riley R."/>
            <person name="Clum A."/>
            <person name="Nolan M."/>
            <person name="Lipzen A."/>
            <person name="Salamov A."/>
            <person name="Henrissat B."/>
            <person name="Wiebenga A."/>
            <person name="De vries R.P."/>
            <person name="Grigoriev I.V."/>
            <person name="Mortensen U.H."/>
            <person name="Andersen M.R."/>
            <person name="Baker S.E."/>
        </authorList>
    </citation>
    <scope>NUCLEOTIDE SEQUENCE</scope>
    <source>
        <strain evidence="1">CBS 621.78</strain>
    </source>
</reference>